<dbReference type="EMBL" id="FQZN01000010">
    <property type="protein sequence ID" value="SHI87510.1"/>
    <property type="molecule type" value="Genomic_DNA"/>
</dbReference>
<keyword evidence="1" id="KW-1133">Transmembrane helix</keyword>
<evidence type="ECO:0000256" key="1">
    <source>
        <dbReference type="SAM" id="Phobius"/>
    </source>
</evidence>
<dbReference type="InterPro" id="IPR049214">
    <property type="entry name" value="DUF6808"/>
</dbReference>
<dbReference type="Pfam" id="PF20647">
    <property type="entry name" value="DUF6808"/>
    <property type="match status" value="1"/>
</dbReference>
<evidence type="ECO:0000313" key="4">
    <source>
        <dbReference type="Proteomes" id="UP000184192"/>
    </source>
</evidence>
<organism evidence="3 4">
    <name type="scientific">Bacteroides stercorirosoris</name>
    <dbReference type="NCBI Taxonomy" id="871324"/>
    <lineage>
        <taxon>Bacteria</taxon>
        <taxon>Pseudomonadati</taxon>
        <taxon>Bacteroidota</taxon>
        <taxon>Bacteroidia</taxon>
        <taxon>Bacteroidales</taxon>
        <taxon>Bacteroidaceae</taxon>
        <taxon>Bacteroides</taxon>
    </lineage>
</organism>
<feature type="domain" description="DUF6808" evidence="2">
    <location>
        <begin position="90"/>
        <end position="167"/>
    </location>
</feature>
<keyword evidence="1" id="KW-0472">Membrane</keyword>
<sequence>MGTCQLRCKRLEKTNLSIMKNVLPYIIIICLSCIILFRPGNGSLTREIVCDTVYSTDTVFCPVPVASSERIIDSVSYPVFIPMPGDTVHDTVFVYIPISQKVYKDSLYTAWVSGYRANLDSIKVYQKAQTIFIRDKLKRKRLGVGVQLGYGYPFGMYAGIGISYNLFQF</sequence>
<proteinExistence type="predicted"/>
<reference evidence="4" key="1">
    <citation type="submission" date="2016-11" db="EMBL/GenBank/DDBJ databases">
        <authorList>
            <person name="Varghese N."/>
            <person name="Submissions S."/>
        </authorList>
    </citation>
    <scope>NUCLEOTIDE SEQUENCE [LARGE SCALE GENOMIC DNA]</scope>
    <source>
        <strain evidence="4">DSM 26884</strain>
    </source>
</reference>
<keyword evidence="1" id="KW-0812">Transmembrane</keyword>
<dbReference type="Proteomes" id="UP000184192">
    <property type="component" value="Unassembled WGS sequence"/>
</dbReference>
<name>A0A1M6EQE3_9BACE</name>
<evidence type="ECO:0000313" key="3">
    <source>
        <dbReference type="EMBL" id="SHI87510.1"/>
    </source>
</evidence>
<accession>A0A1M6EQE3</accession>
<feature type="transmembrane region" description="Helical" evidence="1">
    <location>
        <begin position="21"/>
        <end position="40"/>
    </location>
</feature>
<keyword evidence="4" id="KW-1185">Reference proteome</keyword>
<dbReference type="AlphaFoldDB" id="A0A1M6EQE3"/>
<gene>
    <name evidence="3" type="ORF">SAMN05444350_1105</name>
</gene>
<evidence type="ECO:0000259" key="2">
    <source>
        <dbReference type="Pfam" id="PF20647"/>
    </source>
</evidence>
<protein>
    <recommendedName>
        <fullName evidence="2">DUF6808 domain-containing protein</fullName>
    </recommendedName>
</protein>
<dbReference type="eggNOG" id="ENOG503388A">
    <property type="taxonomic scope" value="Bacteria"/>
</dbReference>